<reference evidence="2" key="1">
    <citation type="submission" date="2022-09" db="EMBL/GenBank/DDBJ databases">
        <title>Fusarium specimens isolated from Avocado Roots.</title>
        <authorList>
            <person name="Stajich J."/>
            <person name="Roper C."/>
            <person name="Heimlech-Rivalta G."/>
        </authorList>
    </citation>
    <scope>NUCLEOTIDE SEQUENCE</scope>
    <source>
        <strain evidence="2">CF00136</strain>
    </source>
</reference>
<accession>A0A9W8RRL2</accession>
<evidence type="ECO:0000313" key="3">
    <source>
        <dbReference type="Proteomes" id="UP001152049"/>
    </source>
</evidence>
<comment type="caution">
    <text evidence="2">The sequence shown here is derived from an EMBL/GenBank/DDBJ whole genome shotgun (WGS) entry which is preliminary data.</text>
</comment>
<feature type="region of interest" description="Disordered" evidence="1">
    <location>
        <begin position="21"/>
        <end position="117"/>
    </location>
</feature>
<sequence length="333" mass="38072">MADFATRRRENIKQNEILLKEINPIIPKTEPQPSKPNTGRKIIKRKAISPRPPTRQSKRIAEASTRPDYNDSEEVHVSASRSRAPRGKAKGSQPTKIKRASSATSSDPGSDAKPSKDIESVIAGWTAWEPEADEPVRDAAGTFHFESHPDFCPNKSPEEIIREGSFGGSYWRPLFSKRLRTTVQDDWRELPASWTTGLDAGTYLTNASYNPEVNKYGVACGQSIEEWEAAGWIAHEYDVRGWFQWYCRFWMGRRCDDDERQISRWKKCVGETGRWRRILLKKYVALGIRTVFADVDGDDEDISDVSPVVHQTCHHWAYEVRQDALERFWATGK</sequence>
<dbReference type="PANTHER" id="PTHR37948">
    <property type="entry name" value="ZGC:113208"/>
    <property type="match status" value="1"/>
</dbReference>
<evidence type="ECO:0000313" key="2">
    <source>
        <dbReference type="EMBL" id="KAJ4253458.1"/>
    </source>
</evidence>
<organism evidence="2 3">
    <name type="scientific">Fusarium torreyae</name>
    <dbReference type="NCBI Taxonomy" id="1237075"/>
    <lineage>
        <taxon>Eukaryota</taxon>
        <taxon>Fungi</taxon>
        <taxon>Dikarya</taxon>
        <taxon>Ascomycota</taxon>
        <taxon>Pezizomycotina</taxon>
        <taxon>Sordariomycetes</taxon>
        <taxon>Hypocreomycetidae</taxon>
        <taxon>Hypocreales</taxon>
        <taxon>Nectriaceae</taxon>
        <taxon>Fusarium</taxon>
    </lineage>
</organism>
<evidence type="ECO:0008006" key="4">
    <source>
        <dbReference type="Google" id="ProtNLM"/>
    </source>
</evidence>
<dbReference type="EMBL" id="JAOQAZ010000024">
    <property type="protein sequence ID" value="KAJ4253458.1"/>
    <property type="molecule type" value="Genomic_DNA"/>
</dbReference>
<name>A0A9W8RRL2_9HYPO</name>
<dbReference type="AlphaFoldDB" id="A0A9W8RRL2"/>
<protein>
    <recommendedName>
        <fullName evidence="4">Vegetatible incompatibility protein HET-E-1</fullName>
    </recommendedName>
</protein>
<dbReference type="Proteomes" id="UP001152049">
    <property type="component" value="Unassembled WGS sequence"/>
</dbReference>
<dbReference type="PANTHER" id="PTHR37948:SF1">
    <property type="entry name" value="BLL5189 PROTEIN"/>
    <property type="match status" value="1"/>
</dbReference>
<gene>
    <name evidence="2" type="ORF">NW762_010616</name>
</gene>
<keyword evidence="3" id="KW-1185">Reference proteome</keyword>
<proteinExistence type="predicted"/>
<dbReference type="OrthoDB" id="4850at2759"/>
<evidence type="ECO:0000256" key="1">
    <source>
        <dbReference type="SAM" id="MobiDB-lite"/>
    </source>
</evidence>